<reference evidence="5 6" key="1">
    <citation type="submission" date="2024-06" db="EMBL/GenBank/DDBJ databases">
        <title>Brevundimonas sp. C11.</title>
        <authorList>
            <person name="Maltman C."/>
        </authorList>
    </citation>
    <scope>NUCLEOTIDE SEQUENCE [LARGE SCALE GENOMIC DNA]</scope>
    <source>
        <strain evidence="5 6">C11</strain>
    </source>
</reference>
<dbReference type="Gene3D" id="3.40.50.1820">
    <property type="entry name" value="alpha/beta hydrolase"/>
    <property type="match status" value="1"/>
</dbReference>
<dbReference type="PANTHER" id="PTHR48081:SF8">
    <property type="entry name" value="ALPHA_BETA HYDROLASE FOLD-3 DOMAIN-CONTAINING PROTEIN-RELATED"/>
    <property type="match status" value="1"/>
</dbReference>
<keyword evidence="6" id="KW-1185">Reference proteome</keyword>
<evidence type="ECO:0000256" key="2">
    <source>
        <dbReference type="ARBA" id="ARBA00022801"/>
    </source>
</evidence>
<dbReference type="PROSITE" id="PS01173">
    <property type="entry name" value="LIPASE_GDXG_HIS"/>
    <property type="match status" value="1"/>
</dbReference>
<dbReference type="Proteomes" id="UP001445732">
    <property type="component" value="Unassembled WGS sequence"/>
</dbReference>
<dbReference type="Pfam" id="PF07859">
    <property type="entry name" value="Abhydrolase_3"/>
    <property type="match status" value="1"/>
</dbReference>
<dbReference type="GO" id="GO:0016787">
    <property type="term" value="F:hydrolase activity"/>
    <property type="evidence" value="ECO:0007669"/>
    <property type="project" value="UniProtKB-KW"/>
</dbReference>
<protein>
    <submittedName>
        <fullName evidence="5">Alpha/beta hydrolase</fullName>
    </submittedName>
</protein>
<dbReference type="InterPro" id="IPR033140">
    <property type="entry name" value="Lipase_GDXG_put_SER_AS"/>
</dbReference>
<dbReference type="PANTHER" id="PTHR48081">
    <property type="entry name" value="AB HYDROLASE SUPERFAMILY PROTEIN C4A8.06C"/>
    <property type="match status" value="1"/>
</dbReference>
<comment type="similarity">
    <text evidence="1">Belongs to the 'GDXG' lipolytic enzyme family.</text>
</comment>
<dbReference type="RefSeq" id="WP_349683537.1">
    <property type="nucleotide sequence ID" value="NZ_JBEGDD010000002.1"/>
</dbReference>
<keyword evidence="2 5" id="KW-0378">Hydrolase</keyword>
<evidence type="ECO:0000313" key="6">
    <source>
        <dbReference type="Proteomes" id="UP001445732"/>
    </source>
</evidence>
<dbReference type="EMBL" id="JBEGDD010000002">
    <property type="protein sequence ID" value="MEQ7154368.1"/>
    <property type="molecule type" value="Genomic_DNA"/>
</dbReference>
<evidence type="ECO:0000256" key="3">
    <source>
        <dbReference type="PROSITE-ProRule" id="PRU10038"/>
    </source>
</evidence>
<dbReference type="InterPro" id="IPR029058">
    <property type="entry name" value="AB_hydrolase_fold"/>
</dbReference>
<name>A0ABV1NMK5_9CAUL</name>
<dbReference type="InterPro" id="IPR002168">
    <property type="entry name" value="Lipase_GDXG_HIS_AS"/>
</dbReference>
<evidence type="ECO:0000256" key="1">
    <source>
        <dbReference type="ARBA" id="ARBA00010515"/>
    </source>
</evidence>
<sequence length="318" mass="33520">MKPPEDQLDPDLATLVADPRMALRPPSDGLSAVQIREAANAFLAKGVRPDAIRVRDIEITGAERIAGRLFLPPNASLDPVIVFFHGGAFVFGDLETHDALCRRLAIASGVTVASVDYRLAPEHPYPAALEDTAAAVAWVRSTLKPKRVGLAGDSAGAQLAVATALACAAKGSPVQALGLLYPCLDPSRTGASQERFSEGHMLTGAFLDWAWSAYRGEGDRSGDPLFDLTRAELSSLPPTAVLTAGHDPLRDEGLSFVERARAAGVEVSAEHFGDMIHGFVGLPGGSRRGDEALAWLSDALRRSLTVDGSGPSDRPEVG</sequence>
<dbReference type="InterPro" id="IPR050300">
    <property type="entry name" value="GDXG_lipolytic_enzyme"/>
</dbReference>
<dbReference type="InterPro" id="IPR013094">
    <property type="entry name" value="AB_hydrolase_3"/>
</dbReference>
<accession>A0ABV1NMK5</accession>
<dbReference type="SUPFAM" id="SSF53474">
    <property type="entry name" value="alpha/beta-Hydrolases"/>
    <property type="match status" value="1"/>
</dbReference>
<dbReference type="PROSITE" id="PS01174">
    <property type="entry name" value="LIPASE_GDXG_SER"/>
    <property type="match status" value="1"/>
</dbReference>
<evidence type="ECO:0000313" key="5">
    <source>
        <dbReference type="EMBL" id="MEQ7154368.1"/>
    </source>
</evidence>
<organism evidence="5 6">
    <name type="scientific">Brevundimonas aurifodinae</name>
    <dbReference type="NCBI Taxonomy" id="1508312"/>
    <lineage>
        <taxon>Bacteria</taxon>
        <taxon>Pseudomonadati</taxon>
        <taxon>Pseudomonadota</taxon>
        <taxon>Alphaproteobacteria</taxon>
        <taxon>Caulobacterales</taxon>
        <taxon>Caulobacteraceae</taxon>
        <taxon>Brevundimonas</taxon>
    </lineage>
</organism>
<gene>
    <name evidence="5" type="ORF">ABN401_03990</name>
</gene>
<comment type="caution">
    <text evidence="5">The sequence shown here is derived from an EMBL/GenBank/DDBJ whole genome shotgun (WGS) entry which is preliminary data.</text>
</comment>
<feature type="domain" description="Alpha/beta hydrolase fold-3" evidence="4">
    <location>
        <begin position="81"/>
        <end position="280"/>
    </location>
</feature>
<proteinExistence type="inferred from homology"/>
<evidence type="ECO:0000259" key="4">
    <source>
        <dbReference type="Pfam" id="PF07859"/>
    </source>
</evidence>
<feature type="active site" evidence="3">
    <location>
        <position position="154"/>
    </location>
</feature>